<evidence type="ECO:0000256" key="2">
    <source>
        <dbReference type="ARBA" id="ARBA00009323"/>
    </source>
</evidence>
<evidence type="ECO:0000256" key="6">
    <source>
        <dbReference type="ARBA" id="ARBA00023306"/>
    </source>
</evidence>
<protein>
    <recommendedName>
        <fullName evidence="9">Sporulation and cell division protein SsgA</fullName>
    </recommendedName>
</protein>
<keyword evidence="8" id="KW-1185">Reference proteome</keyword>
<accession>A0ABP5C2A5</accession>
<dbReference type="Gene3D" id="2.30.31.20">
    <property type="entry name" value="Sporulation-specific cell division protein SsgB"/>
    <property type="match status" value="1"/>
</dbReference>
<keyword evidence="3" id="KW-0132">Cell division</keyword>
<reference evidence="8" key="1">
    <citation type="journal article" date="2019" name="Int. J. Syst. Evol. Microbiol.">
        <title>The Global Catalogue of Microorganisms (GCM) 10K type strain sequencing project: providing services to taxonomists for standard genome sequencing and annotation.</title>
        <authorList>
            <consortium name="The Broad Institute Genomics Platform"/>
            <consortium name="The Broad Institute Genome Sequencing Center for Infectious Disease"/>
            <person name="Wu L."/>
            <person name="Ma J."/>
        </authorList>
    </citation>
    <scope>NUCLEOTIDE SEQUENCE [LARGE SCALE GENOMIC DNA]</scope>
    <source>
        <strain evidence="8">JCM 16013</strain>
    </source>
</reference>
<keyword evidence="5" id="KW-0717">Septation</keyword>
<comment type="caution">
    <text evidence="7">The sequence shown here is derived from an EMBL/GenBank/DDBJ whole genome shotgun (WGS) entry which is preliminary data.</text>
</comment>
<dbReference type="InterPro" id="IPR038658">
    <property type="entry name" value="SsgB_sf"/>
</dbReference>
<sequence length="130" mass="14108">MRTGVIERQVLMTHVHSGDPGGSTVPIQVDLHWAAAAPWSVRVGFRRDGEQVFWKFGLDVLAAALVRPQAGAAEDGLKVVWTCGRQREAAFLVRVEDPAGGLGWLEARTTDVAEFLADALRAMAIRTATE</sequence>
<evidence type="ECO:0000256" key="5">
    <source>
        <dbReference type="ARBA" id="ARBA00023210"/>
    </source>
</evidence>
<comment type="subcellular location">
    <subcellularLocation>
        <location evidence="1">Cell septum</location>
    </subcellularLocation>
</comment>
<keyword evidence="6" id="KW-0131">Cell cycle</keyword>
<evidence type="ECO:0000256" key="3">
    <source>
        <dbReference type="ARBA" id="ARBA00022618"/>
    </source>
</evidence>
<evidence type="ECO:0000256" key="4">
    <source>
        <dbReference type="ARBA" id="ARBA00022969"/>
    </source>
</evidence>
<dbReference type="Proteomes" id="UP001499854">
    <property type="component" value="Unassembled WGS sequence"/>
</dbReference>
<evidence type="ECO:0000256" key="1">
    <source>
        <dbReference type="ARBA" id="ARBA00004431"/>
    </source>
</evidence>
<proteinExistence type="inferred from homology"/>
<evidence type="ECO:0008006" key="9">
    <source>
        <dbReference type="Google" id="ProtNLM"/>
    </source>
</evidence>
<comment type="similarity">
    <text evidence="2">Belongs to the SsgA family.</text>
</comment>
<name>A0ABP5C2A5_9ACTN</name>
<gene>
    <name evidence="7" type="ORF">GCM10009838_10710</name>
</gene>
<evidence type="ECO:0000313" key="7">
    <source>
        <dbReference type="EMBL" id="GAA1956649.1"/>
    </source>
</evidence>
<dbReference type="Pfam" id="PF04686">
    <property type="entry name" value="SsgA"/>
    <property type="match status" value="1"/>
</dbReference>
<dbReference type="InterPro" id="IPR006776">
    <property type="entry name" value="SsgB"/>
</dbReference>
<organism evidence="7 8">
    <name type="scientific">Catenulispora subtropica</name>
    <dbReference type="NCBI Taxonomy" id="450798"/>
    <lineage>
        <taxon>Bacteria</taxon>
        <taxon>Bacillati</taxon>
        <taxon>Actinomycetota</taxon>
        <taxon>Actinomycetes</taxon>
        <taxon>Catenulisporales</taxon>
        <taxon>Catenulisporaceae</taxon>
        <taxon>Catenulispora</taxon>
    </lineage>
</organism>
<dbReference type="RefSeq" id="WP_344655792.1">
    <property type="nucleotide sequence ID" value="NZ_BAAAQM010000004.1"/>
</dbReference>
<keyword evidence="4" id="KW-0749">Sporulation</keyword>
<evidence type="ECO:0000313" key="8">
    <source>
        <dbReference type="Proteomes" id="UP001499854"/>
    </source>
</evidence>
<dbReference type="EMBL" id="BAAAQM010000004">
    <property type="protein sequence ID" value="GAA1956649.1"/>
    <property type="molecule type" value="Genomic_DNA"/>
</dbReference>